<evidence type="ECO:0000256" key="1">
    <source>
        <dbReference type="ARBA" id="ARBA00023015"/>
    </source>
</evidence>
<dbReference type="Pfam" id="PF12833">
    <property type="entry name" value="HTH_18"/>
    <property type="match status" value="1"/>
</dbReference>
<dbReference type="RefSeq" id="WP_120517098.1">
    <property type="nucleotide sequence ID" value="NZ_QXZY01000008.1"/>
</dbReference>
<keyword evidence="2" id="KW-0238">DNA-binding</keyword>
<sequence>MKLERFIPSAALAPFVKEYLVIETGQATESQTIPDTSLVLSFRFSGNIMITANGAAETIPATVISGLRKHARTFQYTSSTANLLVILRECGIAAFSSLPAHELFGRSVSSDNVFKGAELREVLDRMAEAKHNRARVTLAEDFLLKKLNTRKTLPVIGDAVKIIKQQNGVIRVKELAASLHISQDAFEKRFRSLIGSTPKQFASIIRLRHLIDKYPTYPSLTDATYEAGYFDQSHFIKDFRLFTGRTPTEFFSAGQFW</sequence>
<dbReference type="AlphaFoldDB" id="A0A3N4MF22"/>
<keyword evidence="6" id="KW-1185">Reference proteome</keyword>
<dbReference type="InterPro" id="IPR050204">
    <property type="entry name" value="AraC_XylS_family_regulators"/>
</dbReference>
<dbReference type="SMART" id="SM00342">
    <property type="entry name" value="HTH_ARAC"/>
    <property type="match status" value="1"/>
</dbReference>
<dbReference type="Proteomes" id="UP000279089">
    <property type="component" value="Unassembled WGS sequence"/>
</dbReference>
<organism evidence="5 6">
    <name type="scientific">Chitinophaga barathri</name>
    <dbReference type="NCBI Taxonomy" id="1647451"/>
    <lineage>
        <taxon>Bacteria</taxon>
        <taxon>Pseudomonadati</taxon>
        <taxon>Bacteroidota</taxon>
        <taxon>Chitinophagia</taxon>
        <taxon>Chitinophagales</taxon>
        <taxon>Chitinophagaceae</taxon>
        <taxon>Chitinophaga</taxon>
    </lineage>
</organism>
<evidence type="ECO:0000256" key="3">
    <source>
        <dbReference type="ARBA" id="ARBA00023163"/>
    </source>
</evidence>
<dbReference type="PANTHER" id="PTHR46796:SF13">
    <property type="entry name" value="HTH-TYPE TRANSCRIPTIONAL ACTIVATOR RHAS"/>
    <property type="match status" value="1"/>
</dbReference>
<evidence type="ECO:0000256" key="2">
    <source>
        <dbReference type="ARBA" id="ARBA00023125"/>
    </source>
</evidence>
<evidence type="ECO:0000313" key="5">
    <source>
        <dbReference type="EMBL" id="RPD40586.1"/>
    </source>
</evidence>
<accession>A0A3N4MF22</accession>
<gene>
    <name evidence="5" type="ORF">EG028_14905</name>
</gene>
<feature type="domain" description="HTH araC/xylS-type" evidence="4">
    <location>
        <begin position="165"/>
        <end position="253"/>
    </location>
</feature>
<dbReference type="EMBL" id="RMBX01000007">
    <property type="protein sequence ID" value="RPD40586.1"/>
    <property type="molecule type" value="Genomic_DNA"/>
</dbReference>
<dbReference type="Pfam" id="PF20240">
    <property type="entry name" value="DUF6597"/>
    <property type="match status" value="1"/>
</dbReference>
<protein>
    <submittedName>
        <fullName evidence="5">AraC family transcriptional regulator</fullName>
    </submittedName>
</protein>
<dbReference type="OrthoDB" id="655946at2"/>
<proteinExistence type="predicted"/>
<dbReference type="PROSITE" id="PS01124">
    <property type="entry name" value="HTH_ARAC_FAMILY_2"/>
    <property type="match status" value="1"/>
</dbReference>
<dbReference type="Gene3D" id="1.10.10.60">
    <property type="entry name" value="Homeodomain-like"/>
    <property type="match status" value="1"/>
</dbReference>
<comment type="caution">
    <text evidence="5">The sequence shown here is derived from an EMBL/GenBank/DDBJ whole genome shotgun (WGS) entry which is preliminary data.</text>
</comment>
<dbReference type="PANTHER" id="PTHR46796">
    <property type="entry name" value="HTH-TYPE TRANSCRIPTIONAL ACTIVATOR RHAS-RELATED"/>
    <property type="match status" value="1"/>
</dbReference>
<dbReference type="InterPro" id="IPR046532">
    <property type="entry name" value="DUF6597"/>
</dbReference>
<dbReference type="GO" id="GO:0003700">
    <property type="term" value="F:DNA-binding transcription factor activity"/>
    <property type="evidence" value="ECO:0007669"/>
    <property type="project" value="InterPro"/>
</dbReference>
<name>A0A3N4MF22_9BACT</name>
<evidence type="ECO:0000313" key="6">
    <source>
        <dbReference type="Proteomes" id="UP000279089"/>
    </source>
</evidence>
<evidence type="ECO:0000259" key="4">
    <source>
        <dbReference type="PROSITE" id="PS01124"/>
    </source>
</evidence>
<keyword evidence="3" id="KW-0804">Transcription</keyword>
<dbReference type="GO" id="GO:0043565">
    <property type="term" value="F:sequence-specific DNA binding"/>
    <property type="evidence" value="ECO:0007669"/>
    <property type="project" value="InterPro"/>
</dbReference>
<keyword evidence="1" id="KW-0805">Transcription regulation</keyword>
<reference evidence="6" key="1">
    <citation type="submission" date="2018-11" db="EMBL/GenBank/DDBJ databases">
        <title>Chitinophaga lutea sp.nov., isolate from arsenic contaminated soil.</title>
        <authorList>
            <person name="Zong Y."/>
        </authorList>
    </citation>
    <scope>NUCLEOTIDE SEQUENCE [LARGE SCALE GENOMIC DNA]</scope>
    <source>
        <strain evidence="6">YLT18</strain>
    </source>
</reference>
<dbReference type="InterPro" id="IPR018060">
    <property type="entry name" value="HTH_AraC"/>
</dbReference>